<dbReference type="EMBL" id="JBELQB010000003">
    <property type="protein sequence ID" value="MFL9836773.1"/>
    <property type="molecule type" value="Genomic_DNA"/>
</dbReference>
<dbReference type="Proteomes" id="UP001629059">
    <property type="component" value="Unassembled WGS sequence"/>
</dbReference>
<evidence type="ECO:0000313" key="1">
    <source>
        <dbReference type="EMBL" id="MFL9836773.1"/>
    </source>
</evidence>
<sequence length="161" mass="18734">MIKKALFGIIMATFFSCQNKEKVINKDKIDENVANIQNNHTNDLRFDDFKNTKWIVGEEGLNGELPDTIIFVSSGRLDYISTDTGKESCIYRFVKDSLVYISHVSEFNTESDSDMECEIRCCLLFDGNQFKYIYEDKKCPVDSIYNRTVLEEYNIAFRKVQ</sequence>
<organism evidence="1 2">
    <name type="scientific">Flavobacterium rhizophilum</name>
    <dbReference type="NCBI Taxonomy" id="3163296"/>
    <lineage>
        <taxon>Bacteria</taxon>
        <taxon>Pseudomonadati</taxon>
        <taxon>Bacteroidota</taxon>
        <taxon>Flavobacteriia</taxon>
        <taxon>Flavobacteriales</taxon>
        <taxon>Flavobacteriaceae</taxon>
        <taxon>Flavobacterium</taxon>
    </lineage>
</organism>
<dbReference type="RefSeq" id="WP_408073809.1">
    <property type="nucleotide sequence ID" value="NZ_JBELQB010000003.1"/>
</dbReference>
<dbReference type="PROSITE" id="PS51257">
    <property type="entry name" value="PROKAR_LIPOPROTEIN"/>
    <property type="match status" value="1"/>
</dbReference>
<protein>
    <recommendedName>
        <fullName evidence="3">Lipoprotein</fullName>
    </recommendedName>
</protein>
<proteinExistence type="predicted"/>
<name>A0ABW8Y987_9FLAO</name>
<keyword evidence="2" id="KW-1185">Reference proteome</keyword>
<gene>
    <name evidence="1" type="ORF">ABS768_04635</name>
</gene>
<evidence type="ECO:0008006" key="3">
    <source>
        <dbReference type="Google" id="ProtNLM"/>
    </source>
</evidence>
<evidence type="ECO:0000313" key="2">
    <source>
        <dbReference type="Proteomes" id="UP001629059"/>
    </source>
</evidence>
<comment type="caution">
    <text evidence="1">The sequence shown here is derived from an EMBL/GenBank/DDBJ whole genome shotgun (WGS) entry which is preliminary data.</text>
</comment>
<accession>A0ABW8Y987</accession>
<reference evidence="1 2" key="1">
    <citation type="submission" date="2024-06" db="EMBL/GenBank/DDBJ databases">
        <authorList>
            <person name="Kaempfer P."/>
            <person name="Viver T."/>
        </authorList>
    </citation>
    <scope>NUCLEOTIDE SEQUENCE [LARGE SCALE GENOMIC DNA]</scope>
    <source>
        <strain evidence="1 2">ST-75</strain>
    </source>
</reference>